<dbReference type="InterPro" id="IPR001370">
    <property type="entry name" value="BIR_rpt"/>
</dbReference>
<dbReference type="OrthoDB" id="2112208at2759"/>
<sequence length="435" mass="48684">MNTVMTTRKTKRTADEESVSILDGLKNSLQKMELRPGATKMRTQVRHARITQKLHSQIASAAEPAETTALANTDGAEDELDDATYEFPSNDDPTEDTCTDADMSMGLDLDDENALETPGVLQSLNTNTSLYKDFVNTPKELNEPDGGKCDVDTADIHLSRKILATQRAQKYCQRAHTTFSDLCRFHYTPPMTPPSGYWIARLSKYNLERKRWANKGPVLVYFLEDWPARFVGNYLYGSRSVAFNIQLHDSRITINTQGHNTISKAYIQTESVPLNSYFPEAATHGNLPVYKCESVIVPENEQVPSLISLCFQNQQDAYHVTQYTSNLVMACRSIAIAKRVATFVQPHKVAGHPNHATVISSYSNDGEFTQKLAANGLYYFPQYNSMKGTVDDFTKCIWCGTEFPPFPSSQCNINVIHAEGEAAERLNCPYVGLRC</sequence>
<dbReference type="GeneID" id="18237614"/>
<feature type="region of interest" description="Disordered" evidence="1">
    <location>
        <begin position="57"/>
        <end position="76"/>
    </location>
</feature>
<name>F4NS82_BATDJ</name>
<dbReference type="HOGENOM" id="CLU_630005_0_0_1"/>
<dbReference type="EMBL" id="GL882879">
    <property type="protein sequence ID" value="EGF83806.1"/>
    <property type="molecule type" value="Genomic_DNA"/>
</dbReference>
<dbReference type="PROSITE" id="PS50143">
    <property type="entry name" value="BIR_REPEAT_2"/>
    <property type="match status" value="1"/>
</dbReference>
<dbReference type="Proteomes" id="UP000007241">
    <property type="component" value="Unassembled WGS sequence"/>
</dbReference>
<accession>F4NS82</accession>
<keyword evidence="3" id="KW-1185">Reference proteome</keyword>
<evidence type="ECO:0000313" key="3">
    <source>
        <dbReference type="Proteomes" id="UP000007241"/>
    </source>
</evidence>
<dbReference type="AlphaFoldDB" id="F4NS82"/>
<reference evidence="2 3" key="1">
    <citation type="submission" date="2009-12" db="EMBL/GenBank/DDBJ databases">
        <title>The draft genome of Batrachochytrium dendrobatidis.</title>
        <authorList>
            <consortium name="US DOE Joint Genome Institute (JGI-PGF)"/>
            <person name="Kuo A."/>
            <person name="Salamov A."/>
            <person name="Schmutz J."/>
            <person name="Lucas S."/>
            <person name="Pitluck S."/>
            <person name="Rosenblum E."/>
            <person name="Stajich J."/>
            <person name="Eisen M."/>
            <person name="Grigoriev I.V."/>
        </authorList>
    </citation>
    <scope>NUCLEOTIDE SEQUENCE [LARGE SCALE GENOMIC DNA]</scope>
    <source>
        <strain evidence="3">JAM81 / FGSC 10211</strain>
    </source>
</reference>
<evidence type="ECO:0000256" key="1">
    <source>
        <dbReference type="SAM" id="MobiDB-lite"/>
    </source>
</evidence>
<gene>
    <name evidence="2" type="ORF">BATDEDRAFT_21292</name>
</gene>
<evidence type="ECO:0000313" key="2">
    <source>
        <dbReference type="EMBL" id="EGF83806.1"/>
    </source>
</evidence>
<proteinExistence type="predicted"/>
<protein>
    <submittedName>
        <fullName evidence="2">Uncharacterized protein</fullName>
    </submittedName>
</protein>
<organism evidence="2 3">
    <name type="scientific">Batrachochytrium dendrobatidis (strain JAM81 / FGSC 10211)</name>
    <name type="common">Frog chytrid fungus</name>
    <dbReference type="NCBI Taxonomy" id="684364"/>
    <lineage>
        <taxon>Eukaryota</taxon>
        <taxon>Fungi</taxon>
        <taxon>Fungi incertae sedis</taxon>
        <taxon>Chytridiomycota</taxon>
        <taxon>Chytridiomycota incertae sedis</taxon>
        <taxon>Chytridiomycetes</taxon>
        <taxon>Rhizophydiales</taxon>
        <taxon>Rhizophydiales incertae sedis</taxon>
        <taxon>Batrachochytrium</taxon>
    </lineage>
</organism>
<dbReference type="InParanoid" id="F4NS82"/>
<dbReference type="RefSeq" id="XP_006675247.1">
    <property type="nucleotide sequence ID" value="XM_006675184.1"/>
</dbReference>